<protein>
    <submittedName>
        <fullName evidence="1">Uncharacterized protein</fullName>
    </submittedName>
</protein>
<keyword evidence="2" id="KW-1185">Reference proteome</keyword>
<accession>C4XUL1</accession>
<organism evidence="1 2">
    <name type="scientific">Solidesulfovibrio magneticus (strain ATCC 700980 / DSM 13731 / RS-1)</name>
    <name type="common">Desulfovibrio magneticus</name>
    <dbReference type="NCBI Taxonomy" id="573370"/>
    <lineage>
        <taxon>Bacteria</taxon>
        <taxon>Pseudomonadati</taxon>
        <taxon>Thermodesulfobacteriota</taxon>
        <taxon>Desulfovibrionia</taxon>
        <taxon>Desulfovibrionales</taxon>
        <taxon>Desulfovibrionaceae</taxon>
        <taxon>Solidesulfovibrio</taxon>
    </lineage>
</organism>
<gene>
    <name evidence="1" type="ordered locus">DMR_p1_00460</name>
</gene>
<keyword evidence="1" id="KW-0614">Plasmid</keyword>
<reference evidence="1 2" key="1">
    <citation type="journal article" date="2009" name="Genome Res.">
        <title>Whole genome sequence of Desulfovibrio magneticus strain RS-1 revealed common gene clusters in magnetotactic bacteria.</title>
        <authorList>
            <person name="Nakazawa H."/>
            <person name="Arakaki A."/>
            <person name="Narita-Yamada S."/>
            <person name="Yashiro I."/>
            <person name="Jinno K."/>
            <person name="Aoki N."/>
            <person name="Tsuruyama A."/>
            <person name="Okamura Y."/>
            <person name="Tanikawa S."/>
            <person name="Fujita N."/>
            <person name="Takeyama H."/>
            <person name="Matsunaga T."/>
        </authorList>
    </citation>
    <scope>NUCLEOTIDE SEQUENCE [LARGE SCALE GENOMIC DNA]</scope>
    <source>
        <strain evidence="2">ATCC 700980 / DSM 13731 / RS-1</strain>
    </source>
</reference>
<name>C4XUL1_SOLM1</name>
<dbReference type="Proteomes" id="UP000009071">
    <property type="component" value="Plasmid pDMC1"/>
</dbReference>
<evidence type="ECO:0000313" key="2">
    <source>
        <dbReference type="Proteomes" id="UP000009071"/>
    </source>
</evidence>
<geneLocation type="plasmid" evidence="1 2">
    <name>pDMC1</name>
</geneLocation>
<dbReference type="KEGG" id="dma:DMR_p1_00460"/>
<evidence type="ECO:0000313" key="1">
    <source>
        <dbReference type="EMBL" id="BAH73462.1"/>
    </source>
</evidence>
<dbReference type="RefSeq" id="WP_012750645.1">
    <property type="nucleotide sequence ID" value="NC_012797.1"/>
</dbReference>
<sequence length="89" mass="9509">MAAEQVHVDALAGKLPQIRDDLIQALKFAETDANQMAELAEAILAPHRLTDENLKALGTAFASRLFKSALLVMDAIHGKGQGQEVASNV</sequence>
<dbReference type="AlphaFoldDB" id="C4XUL1"/>
<dbReference type="EMBL" id="AP010905">
    <property type="protein sequence ID" value="BAH73462.1"/>
    <property type="molecule type" value="Genomic_DNA"/>
</dbReference>
<dbReference type="HOGENOM" id="CLU_2449802_0_0_7"/>
<proteinExistence type="predicted"/>